<proteinExistence type="predicted"/>
<name>A0ABD0JQH0_9CAEN</name>
<sequence length="115" mass="13259">MFRHPHHSSFHVIACSPRGNIQFRWPAQLSSNDVNMGAILMALRTDALFRSLFLESNPMIICTGRWTDLDIRSFHLLKPQRRRLQVVADRIMFPVVTVHVCTYLPKDRIAPSAMS</sequence>
<dbReference type="AlphaFoldDB" id="A0ABD0JQH0"/>
<reference evidence="1 2" key="1">
    <citation type="journal article" date="2023" name="Sci. Data">
        <title>Genome assembly of the Korean intertidal mud-creeper Batillaria attramentaria.</title>
        <authorList>
            <person name="Patra A.K."/>
            <person name="Ho P.T."/>
            <person name="Jun S."/>
            <person name="Lee S.J."/>
            <person name="Kim Y."/>
            <person name="Won Y.J."/>
        </authorList>
    </citation>
    <scope>NUCLEOTIDE SEQUENCE [LARGE SCALE GENOMIC DNA]</scope>
    <source>
        <strain evidence="1">Wonlab-2016</strain>
    </source>
</reference>
<protein>
    <submittedName>
        <fullName evidence="1">Uncharacterized protein</fullName>
    </submittedName>
</protein>
<dbReference type="Proteomes" id="UP001519460">
    <property type="component" value="Unassembled WGS sequence"/>
</dbReference>
<gene>
    <name evidence="1" type="ORF">BaRGS_00032025</name>
</gene>
<evidence type="ECO:0000313" key="2">
    <source>
        <dbReference type="Proteomes" id="UP001519460"/>
    </source>
</evidence>
<accession>A0ABD0JQH0</accession>
<evidence type="ECO:0000313" key="1">
    <source>
        <dbReference type="EMBL" id="KAK7476732.1"/>
    </source>
</evidence>
<keyword evidence="2" id="KW-1185">Reference proteome</keyword>
<organism evidence="1 2">
    <name type="scientific">Batillaria attramentaria</name>
    <dbReference type="NCBI Taxonomy" id="370345"/>
    <lineage>
        <taxon>Eukaryota</taxon>
        <taxon>Metazoa</taxon>
        <taxon>Spiralia</taxon>
        <taxon>Lophotrochozoa</taxon>
        <taxon>Mollusca</taxon>
        <taxon>Gastropoda</taxon>
        <taxon>Caenogastropoda</taxon>
        <taxon>Sorbeoconcha</taxon>
        <taxon>Cerithioidea</taxon>
        <taxon>Batillariidae</taxon>
        <taxon>Batillaria</taxon>
    </lineage>
</organism>
<comment type="caution">
    <text evidence="1">The sequence shown here is derived from an EMBL/GenBank/DDBJ whole genome shotgun (WGS) entry which is preliminary data.</text>
</comment>
<dbReference type="EMBL" id="JACVVK020000367">
    <property type="protein sequence ID" value="KAK7476732.1"/>
    <property type="molecule type" value="Genomic_DNA"/>
</dbReference>